<comment type="caution">
    <text evidence="5">The sequence shown here is derived from an EMBL/GenBank/DDBJ whole genome shotgun (WGS) entry which is preliminary data.</text>
</comment>
<name>A0A931H868_9BURK</name>
<dbReference type="PROSITE" id="PS50943">
    <property type="entry name" value="HTH_CROC1"/>
    <property type="match status" value="1"/>
</dbReference>
<organism evidence="5 6">
    <name type="scientific">Caenimonas aquaedulcis</name>
    <dbReference type="NCBI Taxonomy" id="2793270"/>
    <lineage>
        <taxon>Bacteria</taxon>
        <taxon>Pseudomonadati</taxon>
        <taxon>Pseudomonadota</taxon>
        <taxon>Betaproteobacteria</taxon>
        <taxon>Burkholderiales</taxon>
        <taxon>Comamonadaceae</taxon>
        <taxon>Caenimonas</taxon>
    </lineage>
</organism>
<dbReference type="PANTHER" id="PTHR46797">
    <property type="entry name" value="HTH-TYPE TRANSCRIPTIONAL REGULATOR"/>
    <property type="match status" value="1"/>
</dbReference>
<protein>
    <submittedName>
        <fullName evidence="5">Helix-turn-helix transcriptional regulator</fullName>
    </submittedName>
</protein>
<dbReference type="SMART" id="SM00530">
    <property type="entry name" value="HTH_XRE"/>
    <property type="match status" value="1"/>
</dbReference>
<evidence type="ECO:0000256" key="3">
    <source>
        <dbReference type="ARBA" id="ARBA00023163"/>
    </source>
</evidence>
<keyword evidence="3" id="KW-0804">Transcription</keyword>
<dbReference type="GO" id="GO:0003700">
    <property type="term" value="F:DNA-binding transcription factor activity"/>
    <property type="evidence" value="ECO:0007669"/>
    <property type="project" value="TreeGrafter"/>
</dbReference>
<keyword evidence="1" id="KW-0805">Transcription regulation</keyword>
<dbReference type="AlphaFoldDB" id="A0A931H868"/>
<dbReference type="GO" id="GO:0005829">
    <property type="term" value="C:cytosol"/>
    <property type="evidence" value="ECO:0007669"/>
    <property type="project" value="TreeGrafter"/>
</dbReference>
<proteinExistence type="predicted"/>
<evidence type="ECO:0000256" key="2">
    <source>
        <dbReference type="ARBA" id="ARBA00023125"/>
    </source>
</evidence>
<evidence type="ECO:0000313" key="5">
    <source>
        <dbReference type="EMBL" id="MBG9390401.1"/>
    </source>
</evidence>
<dbReference type="SUPFAM" id="SSF47413">
    <property type="entry name" value="lambda repressor-like DNA-binding domains"/>
    <property type="match status" value="1"/>
</dbReference>
<keyword evidence="2" id="KW-0238">DNA-binding</keyword>
<dbReference type="Gene3D" id="1.10.260.40">
    <property type="entry name" value="lambda repressor-like DNA-binding domains"/>
    <property type="match status" value="1"/>
</dbReference>
<keyword evidence="6" id="KW-1185">Reference proteome</keyword>
<accession>A0A931H868</accession>
<dbReference type="InterPro" id="IPR010982">
    <property type="entry name" value="Lambda_DNA-bd_dom_sf"/>
</dbReference>
<reference evidence="5" key="1">
    <citation type="submission" date="2020-11" db="EMBL/GenBank/DDBJ databases">
        <title>Bacterial whole genome sequence for Caenimonas sp. DR4.4.</title>
        <authorList>
            <person name="Le V."/>
            <person name="Ko S.-R."/>
            <person name="Ahn C.-Y."/>
            <person name="Oh H.-M."/>
        </authorList>
    </citation>
    <scope>NUCLEOTIDE SEQUENCE</scope>
    <source>
        <strain evidence="5">DR4.4</strain>
    </source>
</reference>
<evidence type="ECO:0000259" key="4">
    <source>
        <dbReference type="PROSITE" id="PS50943"/>
    </source>
</evidence>
<evidence type="ECO:0000313" key="6">
    <source>
        <dbReference type="Proteomes" id="UP000651050"/>
    </source>
</evidence>
<sequence>MQRFGLHLSELRRSRGISQEGLALDSGLARSYLGGVERGQRNIALVNICRLAQALDVPPSRLLEFDVSRPTPKSRAKRK</sequence>
<dbReference type="GO" id="GO:0003677">
    <property type="term" value="F:DNA binding"/>
    <property type="evidence" value="ECO:0007669"/>
    <property type="project" value="UniProtKB-KW"/>
</dbReference>
<dbReference type="CDD" id="cd00093">
    <property type="entry name" value="HTH_XRE"/>
    <property type="match status" value="1"/>
</dbReference>
<dbReference type="InterPro" id="IPR050807">
    <property type="entry name" value="TransReg_Diox_bact_type"/>
</dbReference>
<dbReference type="PANTHER" id="PTHR46797:SF23">
    <property type="entry name" value="HTH-TYPE TRANSCRIPTIONAL REGULATOR SUTR"/>
    <property type="match status" value="1"/>
</dbReference>
<dbReference type="EMBL" id="JADWYS010000001">
    <property type="protein sequence ID" value="MBG9390401.1"/>
    <property type="molecule type" value="Genomic_DNA"/>
</dbReference>
<dbReference type="Pfam" id="PF01381">
    <property type="entry name" value="HTH_3"/>
    <property type="match status" value="1"/>
</dbReference>
<gene>
    <name evidence="5" type="ORF">I5803_20390</name>
</gene>
<feature type="domain" description="HTH cro/C1-type" evidence="4">
    <location>
        <begin position="8"/>
        <end position="62"/>
    </location>
</feature>
<dbReference type="Proteomes" id="UP000651050">
    <property type="component" value="Unassembled WGS sequence"/>
</dbReference>
<dbReference type="InterPro" id="IPR001387">
    <property type="entry name" value="Cro/C1-type_HTH"/>
</dbReference>
<evidence type="ECO:0000256" key="1">
    <source>
        <dbReference type="ARBA" id="ARBA00023015"/>
    </source>
</evidence>